<accession>A0A9X0A701</accession>
<evidence type="ECO:0000313" key="2">
    <source>
        <dbReference type="Proteomes" id="UP001163046"/>
    </source>
</evidence>
<comment type="caution">
    <text evidence="1">The sequence shown here is derived from an EMBL/GenBank/DDBJ whole genome shotgun (WGS) entry which is preliminary data.</text>
</comment>
<dbReference type="EMBL" id="MU825400">
    <property type="protein sequence ID" value="KAJ7392724.1"/>
    <property type="molecule type" value="Genomic_DNA"/>
</dbReference>
<organism evidence="1 2">
    <name type="scientific">Desmophyllum pertusum</name>
    <dbReference type="NCBI Taxonomy" id="174260"/>
    <lineage>
        <taxon>Eukaryota</taxon>
        <taxon>Metazoa</taxon>
        <taxon>Cnidaria</taxon>
        <taxon>Anthozoa</taxon>
        <taxon>Hexacorallia</taxon>
        <taxon>Scleractinia</taxon>
        <taxon>Caryophylliina</taxon>
        <taxon>Caryophylliidae</taxon>
        <taxon>Desmophyllum</taxon>
    </lineage>
</organism>
<dbReference type="AlphaFoldDB" id="A0A9X0A701"/>
<keyword evidence="2" id="KW-1185">Reference proteome</keyword>
<reference evidence="1" key="1">
    <citation type="submission" date="2023-01" db="EMBL/GenBank/DDBJ databases">
        <title>Genome assembly of the deep-sea coral Lophelia pertusa.</title>
        <authorList>
            <person name="Herrera S."/>
            <person name="Cordes E."/>
        </authorList>
    </citation>
    <scope>NUCLEOTIDE SEQUENCE</scope>
    <source>
        <strain evidence="1">USNM1676648</strain>
        <tissue evidence="1">Polyp</tissue>
    </source>
</reference>
<dbReference type="Proteomes" id="UP001163046">
    <property type="component" value="Unassembled WGS sequence"/>
</dbReference>
<name>A0A9X0A701_9CNID</name>
<evidence type="ECO:0000313" key="1">
    <source>
        <dbReference type="EMBL" id="KAJ7392724.1"/>
    </source>
</evidence>
<gene>
    <name evidence="1" type="ORF">OS493_010377</name>
</gene>
<sequence>MAKASSLADNLGKELECAVCLEPIPQGKVDSLPVNFFLNNLLSMVSLHGDSGDSNLECDNCESETKTKAIRTQRGMDGVSEMKRNVQSHAEQTVQEVITCFQELTTHLNNTRCEELIHDIEEFKKSKLEVVGNPAGGIGNSARKCGKQCRIHRKGFEKWQRSLRF</sequence>
<protein>
    <submittedName>
        <fullName evidence="1">Uncharacterized protein</fullName>
    </submittedName>
</protein>
<proteinExistence type="predicted"/>
<dbReference type="OrthoDB" id="342730at2759"/>